<dbReference type="AlphaFoldDB" id="A0A0J6YP72"/>
<reference evidence="2" key="1">
    <citation type="journal article" date="2010" name="Genome Res.">
        <title>Population genomic sequencing of Coccidioides fungi reveals recent hybridization and transposon control.</title>
        <authorList>
            <person name="Neafsey D.E."/>
            <person name="Barker B.M."/>
            <person name="Sharpton T.J."/>
            <person name="Stajich J.E."/>
            <person name="Park D.J."/>
            <person name="Whiston E."/>
            <person name="Hung C.-Y."/>
            <person name="McMahan C."/>
            <person name="White J."/>
            <person name="Sykes S."/>
            <person name="Heiman D."/>
            <person name="Young S."/>
            <person name="Zeng Q."/>
            <person name="Abouelleil A."/>
            <person name="Aftuck L."/>
            <person name="Bessette D."/>
            <person name="Brown A."/>
            <person name="FitzGerald M."/>
            <person name="Lui A."/>
            <person name="Macdonald J.P."/>
            <person name="Priest M."/>
            <person name="Orbach M.J."/>
            <person name="Galgiani J.N."/>
            <person name="Kirkland T.N."/>
            <person name="Cole G.T."/>
            <person name="Birren B.W."/>
            <person name="Henn M.R."/>
            <person name="Taylor J.W."/>
            <person name="Rounsley S.D."/>
        </authorList>
    </citation>
    <scope>NUCLEOTIDE SEQUENCE [LARGE SCALE GENOMIC DNA]</scope>
    <source>
        <strain evidence="2">RMSCC 2394</strain>
    </source>
</reference>
<name>A0A0J6YP72_COCIT</name>
<organism evidence="1 2">
    <name type="scientific">Coccidioides immitis RMSCC 2394</name>
    <dbReference type="NCBI Taxonomy" id="404692"/>
    <lineage>
        <taxon>Eukaryota</taxon>
        <taxon>Fungi</taxon>
        <taxon>Dikarya</taxon>
        <taxon>Ascomycota</taxon>
        <taxon>Pezizomycotina</taxon>
        <taxon>Eurotiomycetes</taxon>
        <taxon>Eurotiomycetidae</taxon>
        <taxon>Onygenales</taxon>
        <taxon>Onygenaceae</taxon>
        <taxon>Coccidioides</taxon>
    </lineage>
</organism>
<dbReference type="EMBL" id="DS028098">
    <property type="protein sequence ID" value="KMP08984.1"/>
    <property type="molecule type" value="Genomic_DNA"/>
</dbReference>
<evidence type="ECO:0000313" key="2">
    <source>
        <dbReference type="Proteomes" id="UP000054565"/>
    </source>
</evidence>
<evidence type="ECO:0000313" key="1">
    <source>
        <dbReference type="EMBL" id="KMP08984.1"/>
    </source>
</evidence>
<sequence>MPSHFVQACPMGIKDEFKVIGSRKKRDKLNWLNGHTHMPIRRLPEVKHDLWAMQISPMAFFKETQT</sequence>
<accession>A0A0J6YP72</accession>
<dbReference type="Proteomes" id="UP000054565">
    <property type="component" value="Unassembled WGS sequence"/>
</dbReference>
<proteinExistence type="predicted"/>
<protein>
    <submittedName>
        <fullName evidence="1">Uncharacterized protein</fullName>
    </submittedName>
</protein>
<gene>
    <name evidence="1" type="ORF">CIRG_08665</name>
</gene>